<dbReference type="Gene3D" id="1.10.10.10">
    <property type="entry name" value="Winged helix-like DNA-binding domain superfamily/Winged helix DNA-binding domain"/>
    <property type="match status" value="1"/>
</dbReference>
<evidence type="ECO:0000256" key="6">
    <source>
        <dbReference type="SAM" id="MobiDB-lite"/>
    </source>
</evidence>
<proteinExistence type="inferred from homology"/>
<protein>
    <submittedName>
        <fullName evidence="9">RNA polymerase sigma-70 factor, ECF subfamily</fullName>
    </submittedName>
</protein>
<sequence length="187" mass="20766">MSAIPLRSAELSRPMSSNERSVMDTEEFDALYRASFGSLVSQVYAMCGNRSEAQDCVQEAFIRAWDQRHKLDRASSPQGWIRTTAYRIAVSRWRRSRLARRAPDRALQDPGDHAGPDVDGVALTRALQQLPVDQRRAIVLHHLADLSVADVAREVGAPVGTVKARLSRGRAALADLLSDHEPRGEVR</sequence>
<reference evidence="9 10" key="1">
    <citation type="submission" date="2016-10" db="EMBL/GenBank/DDBJ databases">
        <authorList>
            <person name="de Groot N.N."/>
        </authorList>
    </citation>
    <scope>NUCLEOTIDE SEQUENCE [LARGE SCALE GENOMIC DNA]</scope>
    <source>
        <strain evidence="9 10">MON 2.2</strain>
    </source>
</reference>
<dbReference type="Proteomes" id="UP000198546">
    <property type="component" value="Chromosome i"/>
</dbReference>
<dbReference type="NCBIfam" id="TIGR02937">
    <property type="entry name" value="sigma70-ECF"/>
    <property type="match status" value="1"/>
</dbReference>
<gene>
    <name evidence="9" type="ORF">SAMN04489747_3480</name>
</gene>
<keyword evidence="10" id="KW-1185">Reference proteome</keyword>
<keyword evidence="3" id="KW-0731">Sigma factor</keyword>
<dbReference type="PANTHER" id="PTHR43133:SF50">
    <property type="entry name" value="ECF RNA POLYMERASE SIGMA FACTOR SIGM"/>
    <property type="match status" value="1"/>
</dbReference>
<evidence type="ECO:0000256" key="1">
    <source>
        <dbReference type="ARBA" id="ARBA00010641"/>
    </source>
</evidence>
<dbReference type="InterPro" id="IPR039425">
    <property type="entry name" value="RNA_pol_sigma-70-like"/>
</dbReference>
<dbReference type="EMBL" id="LT629688">
    <property type="protein sequence ID" value="SDE46169.1"/>
    <property type="molecule type" value="Genomic_DNA"/>
</dbReference>
<keyword evidence="5" id="KW-0804">Transcription</keyword>
<evidence type="ECO:0000259" key="7">
    <source>
        <dbReference type="Pfam" id="PF04542"/>
    </source>
</evidence>
<keyword evidence="4" id="KW-0238">DNA-binding</keyword>
<dbReference type="Pfam" id="PF04542">
    <property type="entry name" value="Sigma70_r2"/>
    <property type="match status" value="1"/>
</dbReference>
<dbReference type="InterPro" id="IPR036388">
    <property type="entry name" value="WH-like_DNA-bd_sf"/>
</dbReference>
<dbReference type="Pfam" id="PF08281">
    <property type="entry name" value="Sigma70_r4_2"/>
    <property type="match status" value="1"/>
</dbReference>
<dbReference type="SUPFAM" id="SSF88946">
    <property type="entry name" value="Sigma2 domain of RNA polymerase sigma factors"/>
    <property type="match status" value="1"/>
</dbReference>
<dbReference type="SUPFAM" id="SSF88659">
    <property type="entry name" value="Sigma3 and sigma4 domains of RNA polymerase sigma factors"/>
    <property type="match status" value="1"/>
</dbReference>
<dbReference type="CDD" id="cd06171">
    <property type="entry name" value="Sigma70_r4"/>
    <property type="match status" value="1"/>
</dbReference>
<dbReference type="InterPro" id="IPR007627">
    <property type="entry name" value="RNA_pol_sigma70_r2"/>
</dbReference>
<evidence type="ECO:0000313" key="9">
    <source>
        <dbReference type="EMBL" id="SDE46169.1"/>
    </source>
</evidence>
<dbReference type="InterPro" id="IPR013325">
    <property type="entry name" value="RNA_pol_sigma_r2"/>
</dbReference>
<dbReference type="InterPro" id="IPR014284">
    <property type="entry name" value="RNA_pol_sigma-70_dom"/>
</dbReference>
<evidence type="ECO:0000256" key="2">
    <source>
        <dbReference type="ARBA" id="ARBA00023015"/>
    </source>
</evidence>
<dbReference type="STRING" id="675864.SAMN04489747_3480"/>
<feature type="domain" description="RNA polymerase sigma-70 region 2" evidence="7">
    <location>
        <begin position="32"/>
        <end position="97"/>
    </location>
</feature>
<organism evidence="9 10">
    <name type="scientific">Auraticoccus monumenti</name>
    <dbReference type="NCBI Taxonomy" id="675864"/>
    <lineage>
        <taxon>Bacteria</taxon>
        <taxon>Bacillati</taxon>
        <taxon>Actinomycetota</taxon>
        <taxon>Actinomycetes</taxon>
        <taxon>Propionibacteriales</taxon>
        <taxon>Propionibacteriaceae</taxon>
        <taxon>Auraticoccus</taxon>
    </lineage>
</organism>
<evidence type="ECO:0000259" key="8">
    <source>
        <dbReference type="Pfam" id="PF08281"/>
    </source>
</evidence>
<dbReference type="GO" id="GO:0016987">
    <property type="term" value="F:sigma factor activity"/>
    <property type="evidence" value="ECO:0007669"/>
    <property type="project" value="UniProtKB-KW"/>
</dbReference>
<accession>A0A1G7D3R7</accession>
<name>A0A1G7D3R7_9ACTN</name>
<keyword evidence="2" id="KW-0805">Transcription regulation</keyword>
<dbReference type="GO" id="GO:0006352">
    <property type="term" value="P:DNA-templated transcription initiation"/>
    <property type="evidence" value="ECO:0007669"/>
    <property type="project" value="InterPro"/>
</dbReference>
<dbReference type="AlphaFoldDB" id="A0A1G7D3R7"/>
<comment type="similarity">
    <text evidence="1">Belongs to the sigma-70 factor family. ECF subfamily.</text>
</comment>
<dbReference type="GO" id="GO:0003677">
    <property type="term" value="F:DNA binding"/>
    <property type="evidence" value="ECO:0007669"/>
    <property type="project" value="UniProtKB-KW"/>
</dbReference>
<dbReference type="InterPro" id="IPR013249">
    <property type="entry name" value="RNA_pol_sigma70_r4_t2"/>
</dbReference>
<feature type="domain" description="RNA polymerase sigma factor 70 region 4 type 2" evidence="8">
    <location>
        <begin position="122"/>
        <end position="173"/>
    </location>
</feature>
<dbReference type="Gene3D" id="1.10.1740.10">
    <property type="match status" value="1"/>
</dbReference>
<dbReference type="InterPro" id="IPR014325">
    <property type="entry name" value="RNA_pol_sigma-E_actinobac"/>
</dbReference>
<evidence type="ECO:0000313" key="10">
    <source>
        <dbReference type="Proteomes" id="UP000198546"/>
    </source>
</evidence>
<evidence type="ECO:0000256" key="3">
    <source>
        <dbReference type="ARBA" id="ARBA00023082"/>
    </source>
</evidence>
<dbReference type="PANTHER" id="PTHR43133">
    <property type="entry name" value="RNA POLYMERASE ECF-TYPE SIGMA FACTO"/>
    <property type="match status" value="1"/>
</dbReference>
<dbReference type="NCBIfam" id="TIGR02983">
    <property type="entry name" value="SigE-fam_strep"/>
    <property type="match status" value="1"/>
</dbReference>
<evidence type="ECO:0000256" key="5">
    <source>
        <dbReference type="ARBA" id="ARBA00023163"/>
    </source>
</evidence>
<evidence type="ECO:0000256" key="4">
    <source>
        <dbReference type="ARBA" id="ARBA00023125"/>
    </source>
</evidence>
<dbReference type="InterPro" id="IPR013324">
    <property type="entry name" value="RNA_pol_sigma_r3/r4-like"/>
</dbReference>
<feature type="region of interest" description="Disordered" evidence="6">
    <location>
        <begin position="1"/>
        <end position="20"/>
    </location>
</feature>